<proteinExistence type="inferred from homology"/>
<evidence type="ECO:0000256" key="5">
    <source>
        <dbReference type="ARBA" id="ARBA00022692"/>
    </source>
</evidence>
<dbReference type="STRING" id="1529.SAMN04487885_105134"/>
<feature type="domain" description="Sulfatase N-terminal" evidence="12">
    <location>
        <begin position="273"/>
        <end position="559"/>
    </location>
</feature>
<feature type="transmembrane region" description="Helical" evidence="11">
    <location>
        <begin position="68"/>
        <end position="85"/>
    </location>
</feature>
<dbReference type="Gene3D" id="3.40.720.10">
    <property type="entry name" value="Alkaline Phosphatase, subunit A"/>
    <property type="match status" value="1"/>
</dbReference>
<keyword evidence="9" id="KW-0479">Metal-binding</keyword>
<evidence type="ECO:0000256" key="7">
    <source>
        <dbReference type="ARBA" id="ARBA00023136"/>
    </source>
</evidence>
<dbReference type="InterPro" id="IPR012160">
    <property type="entry name" value="LtaS-like"/>
</dbReference>
<evidence type="ECO:0000313" key="14">
    <source>
        <dbReference type="Proteomes" id="UP000182135"/>
    </source>
</evidence>
<dbReference type="PANTHER" id="PTHR47371:SF3">
    <property type="entry name" value="PHOSPHOGLYCEROL TRANSFERASE I"/>
    <property type="match status" value="1"/>
</dbReference>
<dbReference type="PANTHER" id="PTHR47371">
    <property type="entry name" value="LIPOTEICHOIC ACID SYNTHASE"/>
    <property type="match status" value="1"/>
</dbReference>
<dbReference type="OrthoDB" id="5901192at2"/>
<name>A0A1I2KJM0_9CLOT</name>
<gene>
    <name evidence="13" type="ORF">SAMN04487885_105134</name>
</gene>
<comment type="similarity">
    <text evidence="3">Belongs to the LTA synthase family.</text>
</comment>
<feature type="binding site" evidence="9">
    <location>
        <position position="437"/>
    </location>
    <ligand>
        <name>substrate</name>
    </ligand>
</feature>
<evidence type="ECO:0000256" key="6">
    <source>
        <dbReference type="ARBA" id="ARBA00022989"/>
    </source>
</evidence>
<feature type="binding site" evidence="10">
    <location>
        <position position="323"/>
    </location>
    <ligand>
        <name>Mn(2+)</name>
        <dbReference type="ChEBI" id="CHEBI:29035"/>
    </ligand>
</feature>
<dbReference type="GO" id="GO:0005886">
    <property type="term" value="C:plasma membrane"/>
    <property type="evidence" value="ECO:0007669"/>
    <property type="project" value="UniProtKB-SubCell"/>
</dbReference>
<keyword evidence="6 11" id="KW-1133">Transmembrane helix</keyword>
<evidence type="ECO:0000256" key="2">
    <source>
        <dbReference type="ARBA" id="ARBA00004936"/>
    </source>
</evidence>
<feature type="transmembrane region" description="Helical" evidence="11">
    <location>
        <begin position="172"/>
        <end position="192"/>
    </location>
</feature>
<dbReference type="SUPFAM" id="SSF53649">
    <property type="entry name" value="Alkaline phosphatase-like"/>
    <property type="match status" value="1"/>
</dbReference>
<dbReference type="InterPro" id="IPR000917">
    <property type="entry name" value="Sulfatase_N"/>
</dbReference>
<dbReference type="CDD" id="cd16015">
    <property type="entry name" value="LTA_synthase"/>
    <property type="match status" value="1"/>
</dbReference>
<feature type="active site" evidence="8">
    <location>
        <position position="323"/>
    </location>
</feature>
<comment type="subcellular location">
    <subcellularLocation>
        <location evidence="1">Cell membrane</location>
        <topology evidence="1">Multi-pass membrane protein</topology>
    </subcellularLocation>
</comment>
<feature type="transmembrane region" description="Helical" evidence="11">
    <location>
        <begin position="92"/>
        <end position="113"/>
    </location>
</feature>
<dbReference type="Pfam" id="PF00884">
    <property type="entry name" value="Sulfatase"/>
    <property type="match status" value="1"/>
</dbReference>
<protein>
    <submittedName>
        <fullName evidence="13">Phosphoglycerol transferase MdoB</fullName>
    </submittedName>
</protein>
<feature type="binding site" evidence="10">
    <location>
        <position position="498"/>
    </location>
    <ligand>
        <name>Mn(2+)</name>
        <dbReference type="ChEBI" id="CHEBI:29035"/>
    </ligand>
</feature>
<organism evidence="13 14">
    <name type="scientific">Clostridium cadaveris</name>
    <dbReference type="NCBI Taxonomy" id="1529"/>
    <lineage>
        <taxon>Bacteria</taxon>
        <taxon>Bacillati</taxon>
        <taxon>Bacillota</taxon>
        <taxon>Clostridia</taxon>
        <taxon>Eubacteriales</taxon>
        <taxon>Clostridiaceae</taxon>
        <taxon>Clostridium</taxon>
    </lineage>
</organism>
<dbReference type="Gene3D" id="3.30.1120.170">
    <property type="match status" value="1"/>
</dbReference>
<evidence type="ECO:0000256" key="10">
    <source>
        <dbReference type="PIRSR" id="PIRSR005091-3"/>
    </source>
</evidence>
<evidence type="ECO:0000259" key="12">
    <source>
        <dbReference type="Pfam" id="PF00884"/>
    </source>
</evidence>
<evidence type="ECO:0000313" key="13">
    <source>
        <dbReference type="EMBL" id="SFF65291.1"/>
    </source>
</evidence>
<feature type="binding site" evidence="10">
    <location>
        <position position="281"/>
    </location>
    <ligand>
        <name>Mn(2+)</name>
        <dbReference type="ChEBI" id="CHEBI:29035"/>
    </ligand>
</feature>
<evidence type="ECO:0000256" key="11">
    <source>
        <dbReference type="SAM" id="Phobius"/>
    </source>
</evidence>
<dbReference type="GeneID" id="90543909"/>
<dbReference type="AlphaFoldDB" id="A0A1I2KJM0"/>
<keyword evidence="4" id="KW-1003">Cell membrane</keyword>
<dbReference type="eggNOG" id="COG1368">
    <property type="taxonomic scope" value="Bacteria"/>
</dbReference>
<reference evidence="13 14" key="1">
    <citation type="submission" date="2016-10" db="EMBL/GenBank/DDBJ databases">
        <authorList>
            <person name="de Groot N.N."/>
        </authorList>
    </citation>
    <scope>NUCLEOTIDE SEQUENCE [LARGE SCALE GENOMIC DNA]</scope>
    <source>
        <strain evidence="13 14">NLAE-zl-G419</strain>
    </source>
</reference>
<keyword evidence="14" id="KW-1185">Reference proteome</keyword>
<dbReference type="PIRSF" id="PIRSF005091">
    <property type="entry name" value="Mmb_sulf_HI1246"/>
    <property type="match status" value="1"/>
</dbReference>
<dbReference type="RefSeq" id="WP_074844836.1">
    <property type="nucleotide sequence ID" value="NZ_CP076620.1"/>
</dbReference>
<dbReference type="EMBL" id="FOOE01000005">
    <property type="protein sequence ID" value="SFF65291.1"/>
    <property type="molecule type" value="Genomic_DNA"/>
</dbReference>
<dbReference type="GO" id="GO:0046872">
    <property type="term" value="F:metal ion binding"/>
    <property type="evidence" value="ECO:0007669"/>
    <property type="project" value="UniProtKB-KW"/>
</dbReference>
<accession>A0A1I2KJM0</accession>
<keyword evidence="9" id="KW-0464">Manganese</keyword>
<dbReference type="InterPro" id="IPR017850">
    <property type="entry name" value="Alkaline_phosphatase_core_sf"/>
</dbReference>
<dbReference type="Proteomes" id="UP000182135">
    <property type="component" value="Unassembled WGS sequence"/>
</dbReference>
<evidence type="ECO:0000256" key="3">
    <source>
        <dbReference type="ARBA" id="ARBA00009983"/>
    </source>
</evidence>
<keyword evidence="7 11" id="KW-0472">Membrane</keyword>
<keyword evidence="5 11" id="KW-0812">Transmembrane</keyword>
<feature type="transmembrane region" description="Helical" evidence="11">
    <location>
        <begin position="133"/>
        <end position="160"/>
    </location>
</feature>
<dbReference type="GO" id="GO:0016740">
    <property type="term" value="F:transferase activity"/>
    <property type="evidence" value="ECO:0007669"/>
    <property type="project" value="UniProtKB-KW"/>
</dbReference>
<comment type="pathway">
    <text evidence="2">Cell wall biogenesis; lipoteichoic acid biosynthesis.</text>
</comment>
<feature type="transmembrane region" description="Helical" evidence="11">
    <location>
        <begin position="29"/>
        <end position="48"/>
    </location>
</feature>
<evidence type="ECO:0000256" key="4">
    <source>
        <dbReference type="ARBA" id="ARBA00022475"/>
    </source>
</evidence>
<dbReference type="InterPro" id="IPR050448">
    <property type="entry name" value="OpgB/LTA_synthase_biosynth"/>
</dbReference>
<evidence type="ECO:0000256" key="8">
    <source>
        <dbReference type="PIRSR" id="PIRSR005091-1"/>
    </source>
</evidence>
<evidence type="ECO:0000256" key="1">
    <source>
        <dbReference type="ARBA" id="ARBA00004651"/>
    </source>
</evidence>
<keyword evidence="13" id="KW-0808">Transferase</keyword>
<feature type="binding site" evidence="10">
    <location>
        <position position="497"/>
    </location>
    <ligand>
        <name>Mn(2+)</name>
        <dbReference type="ChEBI" id="CHEBI:29035"/>
    </ligand>
</feature>
<sequence length="620" mass="71315">MKNSTFNNTVSENSFSLKYAFKSLKKNKLLRYSLLAISLKTLLFLFLISSDTATTVNFKTIFFSAPPILAYLSFFMLALAPAFLFTGKVHKWSFSVINLLITILYIGDIWYFRSNRSFLNYHMLQYSSNLDNLGSSIMAMFRWVDLLFLLDLIVIMILTLKSDLKIKSYKTQFICFLIMVFIPSSYLFYAHIKVDKLGKAYPNQYLFRVTWAQNQTMSCLTPIGYHIFDYFEFKEQSKQYVFNNEELDCVNTWFSNKKETLPDNEYKNMFKGKNLIILQVESLENFVIGQSINGKEITPTLNKLLENSLYFNNFHEQTHNGTTSDAELLTNTSLFPVRSGSTFFRFPNNTYKSSLPILMKDMGYNTLAAHPDKGSYWNWMSALKSIGFEKCLDSANFEIDEIIGLGLSDRSYLKQLSTYIKNQPQPFYNFSITLTNHTPFNMPKEFIDIDTSGPLKDTKIGKSIEAVHYTDKQIGMFLNELDTSGILDNSVVVIYGDHEGVHKFFADEIATINDNETWYKNNDLKVPLIIYSKGMEGKTIDTIGGQVDILPTLSYLFGVDSSKYDNSTLGRNLLNTNKSFAVLSTRKIISTGLSEEEQQYMIDSLDLSDKLIRSNYFRKE</sequence>
<evidence type="ECO:0000256" key="9">
    <source>
        <dbReference type="PIRSR" id="PIRSR005091-2"/>
    </source>
</evidence>